<dbReference type="GO" id="GO:0004497">
    <property type="term" value="F:monooxygenase activity"/>
    <property type="evidence" value="ECO:0007669"/>
    <property type="project" value="InterPro"/>
</dbReference>
<dbReference type="Proteomes" id="UP000002035">
    <property type="component" value="Unassembled WGS sequence"/>
</dbReference>
<sequence length="543" mass="60756">MDTSVRTHAFMLGVTVLPPLGSLYLGTGIKGNPGYVYLYHAIIFLVWIFAIKKIVYNHYFGPLSRIPMAPGDWFIFGHTPYMYGAIPGGWILDFINRPKYSNCGMLRMKSILHLSDTVILTDPNAFNEVLSAHCYDYIKPPKRSAIVERIIGRGIATAELAEHKLHRKFVRPAFLGHVIKEFVPKMWLKSLEFAEFMATKSKAARGAIEFNETVSLITLDIIGVAAFDEDFRTLYNSKNELAATFRRVLEPSWDFIQYFVACMLLPGWVSIRLPMAGNKTLTVCKAKLLGLCHQLVAEKKEVLQRSDKNNTTVLSVLLKNGDLSDDDVRDQMLTFLVAGHETTSTSITFTIYFLATHPELQDKLRDEIRGVLSQYRADELSDEIFGSMPFLTAVISEAIRLWPIVRETVIQGVTIPKGTWVNMSTFAANRSECIWGADAAEFKPERWLGEGKATHGGTNNRLANNITFLFGPRSCLGQSFARAEMKCLVAAFVDRFKFEMLHPDKELVVAGALTIKPLDGLHLPALTLGYMGFCKGMAAGDCN</sequence>
<dbReference type="RefSeq" id="XP_002845735.1">
    <property type="nucleotide sequence ID" value="XM_002845689.1"/>
</dbReference>
<proteinExistence type="inferred from homology"/>
<dbReference type="OrthoDB" id="1470350at2759"/>
<keyword evidence="3" id="KW-0472">Membrane</keyword>
<keyword evidence="5" id="KW-1185">Reference proteome</keyword>
<comment type="similarity">
    <text evidence="1">Belongs to the cytochrome P450 family.</text>
</comment>
<dbReference type="PANTHER" id="PTHR24305:SF166">
    <property type="entry name" value="CYTOCHROME P450 12A4, MITOCHONDRIAL-RELATED"/>
    <property type="match status" value="1"/>
</dbReference>
<evidence type="ECO:0000256" key="3">
    <source>
        <dbReference type="SAM" id="Phobius"/>
    </source>
</evidence>
<dbReference type="Gene3D" id="1.10.630.10">
    <property type="entry name" value="Cytochrome P450"/>
    <property type="match status" value="1"/>
</dbReference>
<dbReference type="OMA" id="THGGTNN"/>
<name>C5FSD2_ARTOC</name>
<dbReference type="AlphaFoldDB" id="C5FSD2"/>
<evidence type="ECO:0000256" key="2">
    <source>
        <dbReference type="PIRSR" id="PIRSR602401-1"/>
    </source>
</evidence>
<dbReference type="STRING" id="554155.C5FSD2"/>
<feature type="binding site" description="axial binding residue" evidence="2">
    <location>
        <position position="475"/>
    </location>
    <ligand>
        <name>heme</name>
        <dbReference type="ChEBI" id="CHEBI:30413"/>
    </ligand>
    <ligandPart>
        <name>Fe</name>
        <dbReference type="ChEBI" id="CHEBI:18248"/>
    </ligandPart>
</feature>
<evidence type="ECO:0000313" key="5">
    <source>
        <dbReference type="Proteomes" id="UP000002035"/>
    </source>
</evidence>
<accession>C5FSD2</accession>
<dbReference type="PANTHER" id="PTHR24305">
    <property type="entry name" value="CYTOCHROME P450"/>
    <property type="match status" value="1"/>
</dbReference>
<dbReference type="PRINTS" id="PR00385">
    <property type="entry name" value="P450"/>
</dbReference>
<feature type="transmembrane region" description="Helical" evidence="3">
    <location>
        <begin position="37"/>
        <end position="55"/>
    </location>
</feature>
<dbReference type="EMBL" id="DS995705">
    <property type="protein sequence ID" value="EEQ32785.1"/>
    <property type="molecule type" value="Genomic_DNA"/>
</dbReference>
<keyword evidence="2" id="KW-0408">Iron</keyword>
<reference evidence="5" key="1">
    <citation type="journal article" date="2012" name="MBio">
        <title>Comparative genome analysis of Trichophyton rubrum and related dermatophytes reveals candidate genes involved in infection.</title>
        <authorList>
            <person name="Martinez D.A."/>
            <person name="Oliver B.G."/>
            <person name="Graeser Y."/>
            <person name="Goldberg J.M."/>
            <person name="Li W."/>
            <person name="Martinez-Rossi N.M."/>
            <person name="Monod M."/>
            <person name="Shelest E."/>
            <person name="Barton R.C."/>
            <person name="Birch E."/>
            <person name="Brakhage A.A."/>
            <person name="Chen Z."/>
            <person name="Gurr S.J."/>
            <person name="Heiman D."/>
            <person name="Heitman J."/>
            <person name="Kosti I."/>
            <person name="Rossi A."/>
            <person name="Saif S."/>
            <person name="Samalova M."/>
            <person name="Saunders C.W."/>
            <person name="Shea T."/>
            <person name="Summerbell R.C."/>
            <person name="Xu J."/>
            <person name="Young S."/>
            <person name="Zeng Q."/>
            <person name="Birren B.W."/>
            <person name="Cuomo C.A."/>
            <person name="White T.C."/>
        </authorList>
    </citation>
    <scope>NUCLEOTIDE SEQUENCE [LARGE SCALE GENOMIC DNA]</scope>
    <source>
        <strain evidence="5">ATCC MYA-4605 / CBS 113480</strain>
    </source>
</reference>
<keyword evidence="3" id="KW-0812">Transmembrane</keyword>
<evidence type="ECO:0000256" key="1">
    <source>
        <dbReference type="ARBA" id="ARBA00010617"/>
    </source>
</evidence>
<dbReference type="InterPro" id="IPR050121">
    <property type="entry name" value="Cytochrome_P450_monoxygenase"/>
</dbReference>
<dbReference type="GeneID" id="9224982"/>
<keyword evidence="3" id="KW-1133">Transmembrane helix</keyword>
<dbReference type="VEuPathDB" id="FungiDB:MCYG_05604"/>
<dbReference type="InterPro" id="IPR002401">
    <property type="entry name" value="Cyt_P450_E_grp-I"/>
</dbReference>
<dbReference type="SUPFAM" id="SSF48264">
    <property type="entry name" value="Cytochrome P450"/>
    <property type="match status" value="1"/>
</dbReference>
<comment type="cofactor">
    <cofactor evidence="2">
        <name>heme</name>
        <dbReference type="ChEBI" id="CHEBI:30413"/>
    </cofactor>
</comment>
<dbReference type="Pfam" id="PF00067">
    <property type="entry name" value="p450"/>
    <property type="match status" value="1"/>
</dbReference>
<evidence type="ECO:0000313" key="4">
    <source>
        <dbReference type="EMBL" id="EEQ32785.1"/>
    </source>
</evidence>
<gene>
    <name evidence="4" type="ORF">MCYG_05604</name>
</gene>
<dbReference type="InterPro" id="IPR001128">
    <property type="entry name" value="Cyt_P450"/>
</dbReference>
<dbReference type="eggNOG" id="KOG0157">
    <property type="taxonomic scope" value="Eukaryota"/>
</dbReference>
<dbReference type="PRINTS" id="PR00463">
    <property type="entry name" value="EP450I"/>
</dbReference>
<dbReference type="GO" id="GO:0020037">
    <property type="term" value="F:heme binding"/>
    <property type="evidence" value="ECO:0007669"/>
    <property type="project" value="InterPro"/>
</dbReference>
<organism evidence="4 5">
    <name type="scientific">Arthroderma otae (strain ATCC MYA-4605 / CBS 113480)</name>
    <name type="common">Microsporum canis</name>
    <dbReference type="NCBI Taxonomy" id="554155"/>
    <lineage>
        <taxon>Eukaryota</taxon>
        <taxon>Fungi</taxon>
        <taxon>Dikarya</taxon>
        <taxon>Ascomycota</taxon>
        <taxon>Pezizomycotina</taxon>
        <taxon>Eurotiomycetes</taxon>
        <taxon>Eurotiomycetidae</taxon>
        <taxon>Onygenales</taxon>
        <taxon>Arthrodermataceae</taxon>
        <taxon>Microsporum</taxon>
    </lineage>
</organism>
<keyword evidence="2" id="KW-0349">Heme</keyword>
<dbReference type="GO" id="GO:0005506">
    <property type="term" value="F:iron ion binding"/>
    <property type="evidence" value="ECO:0007669"/>
    <property type="project" value="InterPro"/>
</dbReference>
<protein>
    <submittedName>
        <fullName evidence="4">Cytochrome P450</fullName>
    </submittedName>
</protein>
<feature type="transmembrane region" description="Helical" evidence="3">
    <location>
        <begin position="7"/>
        <end position="25"/>
    </location>
</feature>
<dbReference type="HOGENOM" id="CLU_001570_5_11_1"/>
<dbReference type="GO" id="GO:0016705">
    <property type="term" value="F:oxidoreductase activity, acting on paired donors, with incorporation or reduction of molecular oxygen"/>
    <property type="evidence" value="ECO:0007669"/>
    <property type="project" value="InterPro"/>
</dbReference>
<dbReference type="InterPro" id="IPR036396">
    <property type="entry name" value="Cyt_P450_sf"/>
</dbReference>
<keyword evidence="2" id="KW-0479">Metal-binding</keyword>